<evidence type="ECO:0000259" key="5">
    <source>
        <dbReference type="PROSITE" id="PS51292"/>
    </source>
</evidence>
<organism evidence="6 7">
    <name type="scientific">Adiantum capillus-veneris</name>
    <name type="common">Maidenhair fern</name>
    <dbReference type="NCBI Taxonomy" id="13818"/>
    <lineage>
        <taxon>Eukaryota</taxon>
        <taxon>Viridiplantae</taxon>
        <taxon>Streptophyta</taxon>
        <taxon>Embryophyta</taxon>
        <taxon>Tracheophyta</taxon>
        <taxon>Polypodiopsida</taxon>
        <taxon>Polypodiidae</taxon>
        <taxon>Polypodiales</taxon>
        <taxon>Pteridineae</taxon>
        <taxon>Pteridaceae</taxon>
        <taxon>Vittarioideae</taxon>
        <taxon>Adiantum</taxon>
    </lineage>
</organism>
<evidence type="ECO:0000313" key="6">
    <source>
        <dbReference type="EMBL" id="KAI5079622.1"/>
    </source>
</evidence>
<dbReference type="Pfam" id="PF12906">
    <property type="entry name" value="RINGv"/>
    <property type="match status" value="1"/>
</dbReference>
<feature type="transmembrane region" description="Helical" evidence="4">
    <location>
        <begin position="152"/>
        <end position="173"/>
    </location>
</feature>
<name>A0A9D4V585_ADICA</name>
<evidence type="ECO:0000256" key="3">
    <source>
        <dbReference type="ARBA" id="ARBA00022833"/>
    </source>
</evidence>
<protein>
    <recommendedName>
        <fullName evidence="5">RING-CH-type domain-containing protein</fullName>
    </recommendedName>
</protein>
<dbReference type="GO" id="GO:0016567">
    <property type="term" value="P:protein ubiquitination"/>
    <property type="evidence" value="ECO:0007669"/>
    <property type="project" value="TreeGrafter"/>
</dbReference>
<dbReference type="InterPro" id="IPR022143">
    <property type="entry name" value="DUF3675"/>
</dbReference>
<keyword evidence="4" id="KW-0812">Transmembrane</keyword>
<dbReference type="InterPro" id="IPR013083">
    <property type="entry name" value="Znf_RING/FYVE/PHD"/>
</dbReference>
<proteinExistence type="predicted"/>
<keyword evidence="4" id="KW-0472">Membrane</keyword>
<dbReference type="OrthoDB" id="264354at2759"/>
<dbReference type="Proteomes" id="UP000886520">
    <property type="component" value="Chromosome 5"/>
</dbReference>
<evidence type="ECO:0000256" key="1">
    <source>
        <dbReference type="ARBA" id="ARBA00022723"/>
    </source>
</evidence>
<dbReference type="PROSITE" id="PS51292">
    <property type="entry name" value="ZF_RING_CH"/>
    <property type="match status" value="1"/>
</dbReference>
<keyword evidence="2" id="KW-0863">Zinc-finger</keyword>
<sequence length="244" mass="27000">MGAGNKQDKDGSTALKSTMLQLDMDSTVLECRICQEEEDPSKLEAPCACSGSLKYAHRTCIQRWCDEKGDVTCEICQQPYKHGYTASSPPRLQSGSISIDIRDDWGIQGAHQMGLRDPRILALAIAQRQFLESDYEEYDATSSGSAICCRTVALILVTLLLLRHTFTMVITPADSDTSMFLVAFILRIVGFFLPCYIMVRGMGTLQRERRQGTMLTAAEVSILLQTAHPEAIRIALAPAMDLNE</sequence>
<dbReference type="GO" id="GO:0016020">
    <property type="term" value="C:membrane"/>
    <property type="evidence" value="ECO:0007669"/>
    <property type="project" value="TreeGrafter"/>
</dbReference>
<feature type="domain" description="RING-CH-type" evidence="5">
    <location>
        <begin position="23"/>
        <end position="83"/>
    </location>
</feature>
<dbReference type="SMART" id="SM00744">
    <property type="entry name" value="RINGv"/>
    <property type="match status" value="1"/>
</dbReference>
<keyword evidence="3" id="KW-0862">Zinc</keyword>
<reference evidence="6 7" key="1">
    <citation type="submission" date="2021-01" db="EMBL/GenBank/DDBJ databases">
        <title>Adiantum capillus-veneris genome.</title>
        <authorList>
            <person name="Fang Y."/>
            <person name="Liao Q."/>
        </authorList>
    </citation>
    <scope>NUCLEOTIDE SEQUENCE [LARGE SCALE GENOMIC DNA]</scope>
    <source>
        <strain evidence="6">H3</strain>
        <tissue evidence="6">Leaf</tissue>
    </source>
</reference>
<dbReference type="GO" id="GO:0008270">
    <property type="term" value="F:zinc ion binding"/>
    <property type="evidence" value="ECO:0007669"/>
    <property type="project" value="UniProtKB-KW"/>
</dbReference>
<keyword evidence="1" id="KW-0479">Metal-binding</keyword>
<comment type="caution">
    <text evidence="6">The sequence shown here is derived from an EMBL/GenBank/DDBJ whole genome shotgun (WGS) entry which is preliminary data.</text>
</comment>
<dbReference type="EMBL" id="JABFUD020000005">
    <property type="protein sequence ID" value="KAI5079622.1"/>
    <property type="molecule type" value="Genomic_DNA"/>
</dbReference>
<dbReference type="CDD" id="cd16495">
    <property type="entry name" value="RING_CH-C4HC3_MARCH"/>
    <property type="match status" value="1"/>
</dbReference>
<dbReference type="SUPFAM" id="SSF57850">
    <property type="entry name" value="RING/U-box"/>
    <property type="match status" value="1"/>
</dbReference>
<dbReference type="GO" id="GO:0004842">
    <property type="term" value="F:ubiquitin-protein transferase activity"/>
    <property type="evidence" value="ECO:0007669"/>
    <property type="project" value="TreeGrafter"/>
</dbReference>
<evidence type="ECO:0000313" key="7">
    <source>
        <dbReference type="Proteomes" id="UP000886520"/>
    </source>
</evidence>
<dbReference type="Pfam" id="PF12428">
    <property type="entry name" value="DUF3675"/>
    <property type="match status" value="1"/>
</dbReference>
<dbReference type="Gene3D" id="3.30.40.10">
    <property type="entry name" value="Zinc/RING finger domain, C3HC4 (zinc finger)"/>
    <property type="match status" value="1"/>
</dbReference>
<dbReference type="InterPro" id="IPR033275">
    <property type="entry name" value="MARCH-like"/>
</dbReference>
<evidence type="ECO:0000256" key="4">
    <source>
        <dbReference type="SAM" id="Phobius"/>
    </source>
</evidence>
<dbReference type="PANTHER" id="PTHR23012:SF215">
    <property type="entry name" value="RING_FYVE_PHD ZINC FINGER SUPERFAMILY PROTEIN"/>
    <property type="match status" value="1"/>
</dbReference>
<dbReference type="InterPro" id="IPR011016">
    <property type="entry name" value="Znf_RING-CH"/>
</dbReference>
<evidence type="ECO:0000256" key="2">
    <source>
        <dbReference type="ARBA" id="ARBA00022771"/>
    </source>
</evidence>
<dbReference type="AlphaFoldDB" id="A0A9D4V585"/>
<accession>A0A9D4V585</accession>
<gene>
    <name evidence="6" type="ORF">GOP47_0005101</name>
</gene>
<keyword evidence="7" id="KW-1185">Reference proteome</keyword>
<keyword evidence="4" id="KW-1133">Transmembrane helix</keyword>
<dbReference type="PANTHER" id="PTHR23012">
    <property type="entry name" value="RING/FYVE/PHD ZINC FINGER DOMAIN-CONTAINING"/>
    <property type="match status" value="1"/>
</dbReference>
<feature type="transmembrane region" description="Helical" evidence="4">
    <location>
        <begin position="179"/>
        <end position="199"/>
    </location>
</feature>